<accession>A0A0F9QKL0</accession>
<organism evidence="1">
    <name type="scientific">marine sediment metagenome</name>
    <dbReference type="NCBI Taxonomy" id="412755"/>
    <lineage>
        <taxon>unclassified sequences</taxon>
        <taxon>metagenomes</taxon>
        <taxon>ecological metagenomes</taxon>
    </lineage>
</organism>
<sequence>MDEFAPFLIDDNLWIIIDNDMFEGTIYQFRDCFFSNATPDLIFDWVRENGYKCQITWKS</sequence>
<protein>
    <submittedName>
        <fullName evidence="1">Uncharacterized protein</fullName>
    </submittedName>
</protein>
<evidence type="ECO:0000313" key="1">
    <source>
        <dbReference type="EMBL" id="KKN37552.1"/>
    </source>
</evidence>
<dbReference type="EMBL" id="LAZR01001886">
    <property type="protein sequence ID" value="KKN37552.1"/>
    <property type="molecule type" value="Genomic_DNA"/>
</dbReference>
<reference evidence="1" key="1">
    <citation type="journal article" date="2015" name="Nature">
        <title>Complex archaea that bridge the gap between prokaryotes and eukaryotes.</title>
        <authorList>
            <person name="Spang A."/>
            <person name="Saw J.H."/>
            <person name="Jorgensen S.L."/>
            <person name="Zaremba-Niedzwiedzka K."/>
            <person name="Martijn J."/>
            <person name="Lind A.E."/>
            <person name="van Eijk R."/>
            <person name="Schleper C."/>
            <person name="Guy L."/>
            <person name="Ettema T.J."/>
        </authorList>
    </citation>
    <scope>NUCLEOTIDE SEQUENCE</scope>
</reference>
<comment type="caution">
    <text evidence="1">The sequence shown here is derived from an EMBL/GenBank/DDBJ whole genome shotgun (WGS) entry which is preliminary data.</text>
</comment>
<dbReference type="AlphaFoldDB" id="A0A0F9QKL0"/>
<name>A0A0F9QKL0_9ZZZZ</name>
<gene>
    <name evidence="1" type="ORF">LCGC14_0762360</name>
</gene>
<proteinExistence type="predicted"/>